<proteinExistence type="predicted"/>
<feature type="transmembrane region" description="Helical" evidence="1">
    <location>
        <begin position="6"/>
        <end position="26"/>
    </location>
</feature>
<reference evidence="2 3" key="1">
    <citation type="submission" date="2019-08" db="EMBL/GenBank/DDBJ databases">
        <title>Bacillus genomes from the desert of Cuatro Cienegas, Coahuila.</title>
        <authorList>
            <person name="Olmedo-Alvarez G."/>
        </authorList>
    </citation>
    <scope>NUCLEOTIDE SEQUENCE [LARGE SCALE GENOMIC DNA]</scope>
    <source>
        <strain evidence="2 3">CH28_1T</strain>
    </source>
</reference>
<keyword evidence="1" id="KW-0472">Membrane</keyword>
<accession>A0A5D4SWJ5</accession>
<organism evidence="2 3">
    <name type="scientific">Sutcliffiella horikoshii</name>
    <dbReference type="NCBI Taxonomy" id="79883"/>
    <lineage>
        <taxon>Bacteria</taxon>
        <taxon>Bacillati</taxon>
        <taxon>Bacillota</taxon>
        <taxon>Bacilli</taxon>
        <taxon>Bacillales</taxon>
        <taxon>Bacillaceae</taxon>
        <taxon>Sutcliffiella</taxon>
    </lineage>
</organism>
<evidence type="ECO:0000313" key="3">
    <source>
        <dbReference type="Proteomes" id="UP000322524"/>
    </source>
</evidence>
<feature type="transmembrane region" description="Helical" evidence="1">
    <location>
        <begin position="33"/>
        <end position="54"/>
    </location>
</feature>
<evidence type="ECO:0000256" key="1">
    <source>
        <dbReference type="SAM" id="Phobius"/>
    </source>
</evidence>
<dbReference type="AlphaFoldDB" id="A0A5D4SWJ5"/>
<name>A0A5D4SWJ5_9BACI</name>
<keyword evidence="1" id="KW-0812">Transmembrane</keyword>
<evidence type="ECO:0000313" key="2">
    <source>
        <dbReference type="EMBL" id="TYS67665.1"/>
    </source>
</evidence>
<comment type="caution">
    <text evidence="2">The sequence shown here is derived from an EMBL/GenBank/DDBJ whole genome shotgun (WGS) entry which is preliminary data.</text>
</comment>
<dbReference type="EMBL" id="VTEV01000005">
    <property type="protein sequence ID" value="TYS67665.1"/>
    <property type="molecule type" value="Genomic_DNA"/>
</dbReference>
<dbReference type="RefSeq" id="WP_148988775.1">
    <property type="nucleotide sequence ID" value="NZ_VTEV01000005.1"/>
</dbReference>
<gene>
    <name evidence="2" type="ORF">FZC76_13925</name>
</gene>
<dbReference type="OrthoDB" id="2877801at2"/>
<dbReference type="Proteomes" id="UP000322524">
    <property type="component" value="Unassembled WGS sequence"/>
</dbReference>
<protein>
    <submittedName>
        <fullName evidence="2">Uncharacterized protein</fullName>
    </submittedName>
</protein>
<keyword evidence="1" id="KW-1133">Transmembrane helix</keyword>
<sequence length="117" mass="13212">MKRLCLYFFLTLVVLLGIIFMVSHFFDFRFSNVAFITSIVAAFVTYSGGGSSFGEATAAIETNGNYVPSSAKEKISYLNLFFLHHVLSFWDVWRLTFSIINSSNAIRNKMKATGHHL</sequence>